<evidence type="ECO:0000256" key="8">
    <source>
        <dbReference type="ARBA" id="ARBA00048318"/>
    </source>
</evidence>
<dbReference type="Gene3D" id="3.20.20.390">
    <property type="entry name" value="FMN-linked oxidoreductases"/>
    <property type="match status" value="1"/>
</dbReference>
<dbReference type="InterPro" id="IPR038597">
    <property type="entry name" value="GGGP/HepGP_synthase_sf"/>
</dbReference>
<evidence type="ECO:0000256" key="5">
    <source>
        <dbReference type="ARBA" id="ARBA00023098"/>
    </source>
</evidence>
<evidence type="ECO:0000256" key="4">
    <source>
        <dbReference type="ARBA" id="ARBA00022842"/>
    </source>
</evidence>
<evidence type="ECO:0000256" key="1">
    <source>
        <dbReference type="ARBA" id="ARBA00022516"/>
    </source>
</evidence>
<dbReference type="InterPro" id="IPR039074">
    <property type="entry name" value="GGGP/HepGP_synthase_I"/>
</dbReference>
<dbReference type="NCBIfam" id="NF003199">
    <property type="entry name" value="PRK04169.1-3"/>
    <property type="match status" value="1"/>
</dbReference>
<dbReference type="InterPro" id="IPR008205">
    <property type="entry name" value="GGGP_HepGP_synthase"/>
</dbReference>
<comment type="catalytic activity">
    <reaction evidence="8">
        <text>sn-glycerol 1-phosphate + all-trans-heptaprenyl diphosphate = 3-heptaprenyl-sn-glycero-1-phosphate + diphosphate</text>
        <dbReference type="Rhea" id="RHEA:33495"/>
        <dbReference type="ChEBI" id="CHEBI:33019"/>
        <dbReference type="ChEBI" id="CHEBI:57685"/>
        <dbReference type="ChEBI" id="CHEBI:58206"/>
        <dbReference type="ChEBI" id="CHEBI:64781"/>
        <dbReference type="EC" id="2.5.1.n9"/>
    </reaction>
</comment>
<gene>
    <name evidence="9" type="primary">pcrB</name>
    <name evidence="9" type="ORF">GCM10007416_27930</name>
</gene>
<sequence>MLTERMKKWRHVFKLDPNRTLSEKSLEKVCTSGTDAVIVGGTDGITYQNSRDLIERIAEYPVESVQEISAESAVVPGVDGYLIPVVLNSGSLHWVLKAQHRAIRKYGDWIPWEDVAALGYVVLNPESKVGRLTESRTGVGTADLTAYGRLAEHLFRMPALYVEYSGMYGDEGMVRAARRGLKRSRLFYGGGISREDQARAMSREADTVVVGNLVYQNLEAALESVRWVKETESKGVSGDQGIN</sequence>
<accession>A0ABQ1GZQ7</accession>
<dbReference type="RefSeq" id="WP_229736129.1">
    <property type="nucleotide sequence ID" value="NZ_BMEX01000013.1"/>
</dbReference>
<evidence type="ECO:0000256" key="6">
    <source>
        <dbReference type="ARBA" id="ARBA00023209"/>
    </source>
</evidence>
<dbReference type="SUPFAM" id="SSF51395">
    <property type="entry name" value="FMN-linked oxidoreductases"/>
    <property type="match status" value="1"/>
</dbReference>
<keyword evidence="1" id="KW-0444">Lipid biosynthesis</keyword>
<evidence type="ECO:0000256" key="2">
    <source>
        <dbReference type="ARBA" id="ARBA00022679"/>
    </source>
</evidence>
<dbReference type="PANTHER" id="PTHR40029">
    <property type="match status" value="1"/>
</dbReference>
<reference evidence="10" key="1">
    <citation type="journal article" date="2019" name="Int. J. Syst. Evol. Microbiol.">
        <title>The Global Catalogue of Microorganisms (GCM) 10K type strain sequencing project: providing services to taxonomists for standard genome sequencing and annotation.</title>
        <authorList>
            <consortium name="The Broad Institute Genomics Platform"/>
            <consortium name="The Broad Institute Genome Sequencing Center for Infectious Disease"/>
            <person name="Wu L."/>
            <person name="Ma J."/>
        </authorList>
    </citation>
    <scope>NUCLEOTIDE SEQUENCE [LARGE SCALE GENOMIC DNA]</scope>
    <source>
        <strain evidence="10">CGMCC 1.12404</strain>
    </source>
</reference>
<protein>
    <submittedName>
        <fullName evidence="9">Heptaprenylglyceryl phosphate synthase</fullName>
    </submittedName>
</protein>
<evidence type="ECO:0000313" key="10">
    <source>
        <dbReference type="Proteomes" id="UP000617979"/>
    </source>
</evidence>
<proteinExistence type="predicted"/>
<name>A0ABQ1GZQ7_9BACL</name>
<comment type="caution">
    <text evidence="9">The sequence shown here is derived from an EMBL/GenBank/DDBJ whole genome shotgun (WGS) entry which is preliminary data.</text>
</comment>
<dbReference type="NCBIfam" id="TIGR01768">
    <property type="entry name" value="GGGP-family"/>
    <property type="match status" value="1"/>
</dbReference>
<dbReference type="EMBL" id="BMEX01000013">
    <property type="protein sequence ID" value="GGA53239.1"/>
    <property type="molecule type" value="Genomic_DNA"/>
</dbReference>
<dbReference type="Pfam" id="PF01884">
    <property type="entry name" value="PcrB"/>
    <property type="match status" value="1"/>
</dbReference>
<evidence type="ECO:0000256" key="7">
    <source>
        <dbReference type="ARBA" id="ARBA00023264"/>
    </source>
</evidence>
<keyword evidence="3" id="KW-0479">Metal-binding</keyword>
<organism evidence="9 10">
    <name type="scientific">Kroppenstedtia guangzhouensis</name>
    <dbReference type="NCBI Taxonomy" id="1274356"/>
    <lineage>
        <taxon>Bacteria</taxon>
        <taxon>Bacillati</taxon>
        <taxon>Bacillota</taxon>
        <taxon>Bacilli</taxon>
        <taxon>Bacillales</taxon>
        <taxon>Thermoactinomycetaceae</taxon>
        <taxon>Kroppenstedtia</taxon>
    </lineage>
</organism>
<dbReference type="CDD" id="cd02812">
    <property type="entry name" value="PcrB_like"/>
    <property type="match status" value="1"/>
</dbReference>
<evidence type="ECO:0000256" key="3">
    <source>
        <dbReference type="ARBA" id="ARBA00022723"/>
    </source>
</evidence>
<keyword evidence="6" id="KW-0594">Phospholipid biosynthesis</keyword>
<keyword evidence="5" id="KW-0443">Lipid metabolism</keyword>
<dbReference type="Proteomes" id="UP000617979">
    <property type="component" value="Unassembled WGS sequence"/>
</dbReference>
<evidence type="ECO:0000313" key="9">
    <source>
        <dbReference type="EMBL" id="GGA53239.1"/>
    </source>
</evidence>
<keyword evidence="2" id="KW-0808">Transferase</keyword>
<keyword evidence="4" id="KW-0460">Magnesium</keyword>
<keyword evidence="7" id="KW-1208">Phospholipid metabolism</keyword>
<dbReference type="PANTHER" id="PTHR40029:SF2">
    <property type="entry name" value="HEPTAPRENYLGLYCERYL PHOSPHATE SYNTHASE"/>
    <property type="match status" value="1"/>
</dbReference>
<keyword evidence="10" id="KW-1185">Reference proteome</keyword>